<dbReference type="InterPro" id="IPR053353">
    <property type="entry name" value="Plant_LTP_GPI-anchored"/>
</dbReference>
<name>A0AAV1DLM6_OLDCO</name>
<proteinExistence type="predicted"/>
<feature type="chain" id="PRO_5043807660" evidence="2">
    <location>
        <begin position="21"/>
        <end position="266"/>
    </location>
</feature>
<dbReference type="PANTHER" id="PTHR35747">
    <property type="entry name" value="BIFUNCTIONAL INHIBITOR/LIPID-TRANSFER PROTEIN/SEED STORAGE 2S ALBUMIN SUPERFAMILY PROTEIN"/>
    <property type="match status" value="1"/>
</dbReference>
<evidence type="ECO:0000313" key="4">
    <source>
        <dbReference type="Proteomes" id="UP001161247"/>
    </source>
</evidence>
<keyword evidence="2" id="KW-0732">Signal</keyword>
<dbReference type="EMBL" id="OX459123">
    <property type="protein sequence ID" value="CAI9108747.1"/>
    <property type="molecule type" value="Genomic_DNA"/>
</dbReference>
<protein>
    <submittedName>
        <fullName evidence="3">OLC1v1008427C1</fullName>
    </submittedName>
</protein>
<evidence type="ECO:0000256" key="1">
    <source>
        <dbReference type="SAM" id="MobiDB-lite"/>
    </source>
</evidence>
<dbReference type="AlphaFoldDB" id="A0AAV1DLM6"/>
<sequence>MAIKLLIVTFLVCALNVAGARTKASPPTPRNGTISPPPPPPPRNGTVSPPPPVAGGGPTNCSDELVVFSNCLSYISSSPNNTTTKPSLLGFPVNSTKILSLSSRCPVIDHGTKANFSIKALCSGVHTLPPLSSIIPIALNHAFQVLHPYPQSHRSLCGNALGIFMCAIDASSSSPVNRSLLPPGMNLTQESTASSGTRGHADNQSDISNQGHADREEHPAPAFQVFPAWRTFSINKADANPAGFPLSWCLFGHVVASIFTGLYVAY</sequence>
<organism evidence="3 4">
    <name type="scientific">Oldenlandia corymbosa var. corymbosa</name>
    <dbReference type="NCBI Taxonomy" id="529605"/>
    <lineage>
        <taxon>Eukaryota</taxon>
        <taxon>Viridiplantae</taxon>
        <taxon>Streptophyta</taxon>
        <taxon>Embryophyta</taxon>
        <taxon>Tracheophyta</taxon>
        <taxon>Spermatophyta</taxon>
        <taxon>Magnoliopsida</taxon>
        <taxon>eudicotyledons</taxon>
        <taxon>Gunneridae</taxon>
        <taxon>Pentapetalae</taxon>
        <taxon>asterids</taxon>
        <taxon>lamiids</taxon>
        <taxon>Gentianales</taxon>
        <taxon>Rubiaceae</taxon>
        <taxon>Rubioideae</taxon>
        <taxon>Spermacoceae</taxon>
        <taxon>Hedyotis-Oldenlandia complex</taxon>
        <taxon>Oldenlandia</taxon>
    </lineage>
</organism>
<reference evidence="3" key="1">
    <citation type="submission" date="2023-03" db="EMBL/GenBank/DDBJ databases">
        <authorList>
            <person name="Julca I."/>
        </authorList>
    </citation>
    <scope>NUCLEOTIDE SEQUENCE</scope>
</reference>
<feature type="compositionally biased region" description="Polar residues" evidence="1">
    <location>
        <begin position="186"/>
        <end position="211"/>
    </location>
</feature>
<dbReference type="Proteomes" id="UP001161247">
    <property type="component" value="Chromosome 6"/>
</dbReference>
<gene>
    <name evidence="3" type="ORF">OLC1_LOCUS16772</name>
</gene>
<feature type="compositionally biased region" description="Pro residues" evidence="1">
    <location>
        <begin position="35"/>
        <end position="53"/>
    </location>
</feature>
<feature type="region of interest" description="Disordered" evidence="1">
    <location>
        <begin position="22"/>
        <end position="56"/>
    </location>
</feature>
<feature type="signal peptide" evidence="2">
    <location>
        <begin position="1"/>
        <end position="20"/>
    </location>
</feature>
<evidence type="ECO:0000313" key="3">
    <source>
        <dbReference type="EMBL" id="CAI9108747.1"/>
    </source>
</evidence>
<keyword evidence="4" id="KW-1185">Reference proteome</keyword>
<feature type="region of interest" description="Disordered" evidence="1">
    <location>
        <begin position="179"/>
        <end position="216"/>
    </location>
</feature>
<dbReference type="PANTHER" id="PTHR35747:SF2">
    <property type="entry name" value="NON-SPECIFIC LIPID TRANSFER PROTEIN GPI-ANCHORED 25"/>
    <property type="match status" value="1"/>
</dbReference>
<accession>A0AAV1DLM6</accession>
<evidence type="ECO:0000256" key="2">
    <source>
        <dbReference type="SAM" id="SignalP"/>
    </source>
</evidence>